<organism evidence="3 4">
    <name type="scientific">Exophiala bonariae</name>
    <dbReference type="NCBI Taxonomy" id="1690606"/>
    <lineage>
        <taxon>Eukaryota</taxon>
        <taxon>Fungi</taxon>
        <taxon>Dikarya</taxon>
        <taxon>Ascomycota</taxon>
        <taxon>Pezizomycotina</taxon>
        <taxon>Eurotiomycetes</taxon>
        <taxon>Chaetothyriomycetidae</taxon>
        <taxon>Chaetothyriales</taxon>
        <taxon>Herpotrichiellaceae</taxon>
        <taxon>Exophiala</taxon>
    </lineage>
</organism>
<feature type="compositionally biased region" description="Acidic residues" evidence="1">
    <location>
        <begin position="364"/>
        <end position="383"/>
    </location>
</feature>
<evidence type="ECO:0000259" key="2">
    <source>
        <dbReference type="PROSITE" id="PS50053"/>
    </source>
</evidence>
<feature type="domain" description="Ubiquitin-like" evidence="2">
    <location>
        <begin position="439"/>
        <end position="513"/>
    </location>
</feature>
<feature type="compositionally biased region" description="Polar residues" evidence="1">
    <location>
        <begin position="118"/>
        <end position="127"/>
    </location>
</feature>
<dbReference type="CDD" id="cd01763">
    <property type="entry name" value="Ubl_SUMO_like"/>
    <property type="match status" value="1"/>
</dbReference>
<feature type="region of interest" description="Disordered" evidence="1">
    <location>
        <begin position="1"/>
        <end position="32"/>
    </location>
</feature>
<dbReference type="AlphaFoldDB" id="A0AAV9NKQ5"/>
<dbReference type="EMBL" id="JAVRRD010000003">
    <property type="protein sequence ID" value="KAK5061131.1"/>
    <property type="molecule type" value="Genomic_DNA"/>
</dbReference>
<feature type="compositionally biased region" description="Acidic residues" evidence="1">
    <location>
        <begin position="80"/>
        <end position="93"/>
    </location>
</feature>
<gene>
    <name evidence="3" type="ORF">LTR84_007673</name>
</gene>
<accession>A0AAV9NKQ5</accession>
<keyword evidence="4" id="KW-1185">Reference proteome</keyword>
<feature type="compositionally biased region" description="Basic and acidic residues" evidence="1">
    <location>
        <begin position="426"/>
        <end position="436"/>
    </location>
</feature>
<feature type="compositionally biased region" description="Polar residues" evidence="1">
    <location>
        <begin position="175"/>
        <end position="184"/>
    </location>
</feature>
<dbReference type="InterPro" id="IPR029071">
    <property type="entry name" value="Ubiquitin-like_domsf"/>
</dbReference>
<dbReference type="RefSeq" id="XP_064710228.1">
    <property type="nucleotide sequence ID" value="XM_064851225.1"/>
</dbReference>
<feature type="compositionally biased region" description="Basic and acidic residues" evidence="1">
    <location>
        <begin position="103"/>
        <end position="117"/>
    </location>
</feature>
<feature type="compositionally biased region" description="Basic and acidic residues" evidence="1">
    <location>
        <begin position="400"/>
        <end position="413"/>
    </location>
</feature>
<evidence type="ECO:0000313" key="3">
    <source>
        <dbReference type="EMBL" id="KAK5061131.1"/>
    </source>
</evidence>
<sequence>MSSGVKRSLFSKPAWAATAPGTSTKPASGDSIFGRNAVYEDLLVAEQRKREKKQAKAKERAEKAKDIESRDTKRRRISLDAEDENTVTLDDSDVQSNASSPVGRERESPLVEEERPVTRSTSKSSKNLHMGLDDKTKISPSLWRIVSPRRTPVNLDDDEPADDDLIMLTPPNPKSGPSASTKTKAQLDDDESDEDDEFLQELKRKAREKARRQKLGPADSSPDRTLAPVVKTAGAAALPAASAARLSPTIGLPPSLKQRRSEQDIKSSAAQNDKERVKIDDPEVRIMIISSIPDAQALIVKRKVSQPLKQVREFWCTRNKLDPKVTAKVFFTWRGTRLFDSTTMRGPIQKLKNDQAAKQRDIFENGDMDDDDDDDGDANSEVEDPSHGHIELEAMTPEIFDERQREKERKAQMSDDEDDDYDEREQEAAAREEEEKLKGSIIIRLVSQSFEPMNLRVRPHTSVGKMIQGFAATRQPDEGKSVWLVFDGERLEPEKTVEEIGLEDQDEIEVNVR</sequence>
<feature type="region of interest" description="Disordered" evidence="1">
    <location>
        <begin position="247"/>
        <end position="277"/>
    </location>
</feature>
<evidence type="ECO:0000313" key="4">
    <source>
        <dbReference type="Proteomes" id="UP001358417"/>
    </source>
</evidence>
<evidence type="ECO:0000256" key="1">
    <source>
        <dbReference type="SAM" id="MobiDB-lite"/>
    </source>
</evidence>
<feature type="compositionally biased region" description="Basic and acidic residues" evidence="1">
    <location>
        <begin position="48"/>
        <end position="71"/>
    </location>
</feature>
<feature type="compositionally biased region" description="Acidic residues" evidence="1">
    <location>
        <begin position="188"/>
        <end position="199"/>
    </location>
</feature>
<feature type="compositionally biased region" description="Acidic residues" evidence="1">
    <location>
        <begin position="155"/>
        <end position="165"/>
    </location>
</feature>
<dbReference type="Proteomes" id="UP001358417">
    <property type="component" value="Unassembled WGS sequence"/>
</dbReference>
<dbReference type="SUPFAM" id="SSF54236">
    <property type="entry name" value="Ubiquitin-like"/>
    <property type="match status" value="1"/>
</dbReference>
<feature type="compositionally biased region" description="Basic residues" evidence="1">
    <location>
        <begin position="204"/>
        <end position="214"/>
    </location>
</feature>
<reference evidence="3 4" key="1">
    <citation type="submission" date="2023-08" db="EMBL/GenBank/DDBJ databases">
        <title>Black Yeasts Isolated from many extreme environments.</title>
        <authorList>
            <person name="Coleine C."/>
            <person name="Stajich J.E."/>
            <person name="Selbmann L."/>
        </authorList>
    </citation>
    <scope>NUCLEOTIDE SEQUENCE [LARGE SCALE GENOMIC DNA]</scope>
    <source>
        <strain evidence="3 4">CCFEE 5792</strain>
    </source>
</reference>
<comment type="caution">
    <text evidence="3">The sequence shown here is derived from an EMBL/GenBank/DDBJ whole genome shotgun (WGS) entry which is preliminary data.</text>
</comment>
<proteinExistence type="predicted"/>
<feature type="region of interest" description="Disordered" evidence="1">
    <location>
        <begin position="48"/>
        <end position="226"/>
    </location>
</feature>
<dbReference type="InterPro" id="IPR022617">
    <property type="entry name" value="Rad60/SUMO-like_dom"/>
</dbReference>
<dbReference type="PROSITE" id="PS50053">
    <property type="entry name" value="UBIQUITIN_2"/>
    <property type="match status" value="1"/>
</dbReference>
<feature type="region of interest" description="Disordered" evidence="1">
    <location>
        <begin position="364"/>
        <end position="436"/>
    </location>
</feature>
<dbReference type="InterPro" id="IPR000626">
    <property type="entry name" value="Ubiquitin-like_dom"/>
</dbReference>
<dbReference type="Pfam" id="PF11976">
    <property type="entry name" value="Rad60-SLD"/>
    <property type="match status" value="1"/>
</dbReference>
<feature type="compositionally biased region" description="Acidic residues" evidence="1">
    <location>
        <begin position="414"/>
        <end position="425"/>
    </location>
</feature>
<dbReference type="Gene3D" id="3.10.20.90">
    <property type="entry name" value="Phosphatidylinositol 3-kinase Catalytic Subunit, Chain A, domain 1"/>
    <property type="match status" value="1"/>
</dbReference>
<dbReference type="GeneID" id="89975838"/>
<name>A0AAV9NKQ5_9EURO</name>
<protein>
    <recommendedName>
        <fullName evidence="2">Ubiquitin-like domain-containing protein</fullName>
    </recommendedName>
</protein>